<dbReference type="Proteomes" id="UP000761264">
    <property type="component" value="Unassembled WGS sequence"/>
</dbReference>
<evidence type="ECO:0000313" key="2">
    <source>
        <dbReference type="EMBL" id="NIA68787.1"/>
    </source>
</evidence>
<keyword evidence="3" id="KW-1185">Reference proteome</keyword>
<dbReference type="CDD" id="cd00657">
    <property type="entry name" value="Ferritin_like"/>
    <property type="match status" value="1"/>
</dbReference>
<protein>
    <submittedName>
        <fullName evidence="2">Ferritin-like domain-containing protein</fullName>
    </submittedName>
</protein>
<dbReference type="PANTHER" id="PTHR42782">
    <property type="entry name" value="SI:CH73-314G15.3"/>
    <property type="match status" value="1"/>
</dbReference>
<accession>A0A967C8L9</accession>
<dbReference type="InterPro" id="IPR011197">
    <property type="entry name" value="UCP012318"/>
</dbReference>
<dbReference type="SUPFAM" id="SSF47240">
    <property type="entry name" value="Ferritin-like"/>
    <property type="match status" value="1"/>
</dbReference>
<dbReference type="Gene3D" id="1.20.1260.10">
    <property type="match status" value="1"/>
</dbReference>
<comment type="caution">
    <text evidence="2">The sequence shown here is derived from an EMBL/GenBank/DDBJ whole genome shotgun (WGS) entry which is preliminary data.</text>
</comment>
<gene>
    <name evidence="2" type="ORF">HBA54_09305</name>
</gene>
<organism evidence="2 3">
    <name type="scientific">Pelagibius litoralis</name>
    <dbReference type="NCBI Taxonomy" id="374515"/>
    <lineage>
        <taxon>Bacteria</taxon>
        <taxon>Pseudomonadati</taxon>
        <taxon>Pseudomonadota</taxon>
        <taxon>Alphaproteobacteria</taxon>
        <taxon>Rhodospirillales</taxon>
        <taxon>Rhodovibrionaceae</taxon>
        <taxon>Pelagibius</taxon>
    </lineage>
</organism>
<dbReference type="Pfam" id="PF04305">
    <property type="entry name" value="DUF455"/>
    <property type="match status" value="1"/>
</dbReference>
<dbReference type="InterPro" id="IPR009078">
    <property type="entry name" value="Ferritin-like_SF"/>
</dbReference>
<feature type="region of interest" description="Disordered" evidence="1">
    <location>
        <begin position="54"/>
        <end position="83"/>
    </location>
</feature>
<dbReference type="EMBL" id="JAAQPH010000006">
    <property type="protein sequence ID" value="NIA68787.1"/>
    <property type="molecule type" value="Genomic_DNA"/>
</dbReference>
<dbReference type="PANTHER" id="PTHR42782:SF4">
    <property type="entry name" value="DUF455 DOMAIN-CONTAINING PROTEIN"/>
    <property type="match status" value="1"/>
</dbReference>
<name>A0A967C8L9_9PROT</name>
<sequence length="285" mass="31896">MRCLRLYRLSRGRRIGEHPSMTDLTGRAVAVLQEADPQQKARLARVMAADWSNGEIAERGRDKPPDRPNRPTHPLLKRPGEVPRRRINRGTAGRIALLHALAHIELNAIDLACDILARFTAEQMPDAFYDDWLLVAEEEGKHFLLLSERLTELGAAYGELPAHDGLWQAAEETAHDLLARLAVVPLVLEARGLDVTPNMITKLQAVEDHESAAVLEVIYEDEIGHVAIGKRWFDHLCGTRNLDPRETWLSLVRLHFKGQVKPPFNAAARDSAGFPADFYEALALP</sequence>
<feature type="compositionally biased region" description="Basic and acidic residues" evidence="1">
    <location>
        <begin position="56"/>
        <end position="69"/>
    </location>
</feature>
<proteinExistence type="predicted"/>
<dbReference type="PIRSF" id="PIRSF012318">
    <property type="entry name" value="UCP012318"/>
    <property type="match status" value="1"/>
</dbReference>
<dbReference type="InterPro" id="IPR007402">
    <property type="entry name" value="DUF455"/>
</dbReference>
<dbReference type="AlphaFoldDB" id="A0A967C8L9"/>
<evidence type="ECO:0000256" key="1">
    <source>
        <dbReference type="SAM" id="MobiDB-lite"/>
    </source>
</evidence>
<dbReference type="InterPro" id="IPR012347">
    <property type="entry name" value="Ferritin-like"/>
</dbReference>
<evidence type="ECO:0000313" key="3">
    <source>
        <dbReference type="Proteomes" id="UP000761264"/>
    </source>
</evidence>
<reference evidence="2" key="1">
    <citation type="submission" date="2020-03" db="EMBL/GenBank/DDBJ databases">
        <title>Genome of Pelagibius litoralis DSM 21314T.</title>
        <authorList>
            <person name="Wang G."/>
        </authorList>
    </citation>
    <scope>NUCLEOTIDE SEQUENCE</scope>
    <source>
        <strain evidence="2">DSM 21314</strain>
    </source>
</reference>